<dbReference type="PROSITE" id="PS51257">
    <property type="entry name" value="PROKAR_LIPOPROTEIN"/>
    <property type="match status" value="1"/>
</dbReference>
<feature type="compositionally biased region" description="Low complexity" evidence="2">
    <location>
        <begin position="63"/>
        <end position="74"/>
    </location>
</feature>
<dbReference type="Gene3D" id="2.60.40.380">
    <property type="entry name" value="Purple acid phosphatase-like, N-terminal"/>
    <property type="match status" value="1"/>
</dbReference>
<evidence type="ECO:0000259" key="3">
    <source>
        <dbReference type="Pfam" id="PF00149"/>
    </source>
</evidence>
<dbReference type="PANTHER" id="PTHR22953">
    <property type="entry name" value="ACID PHOSPHATASE RELATED"/>
    <property type="match status" value="1"/>
</dbReference>
<evidence type="ECO:0000259" key="4">
    <source>
        <dbReference type="Pfam" id="PF16656"/>
    </source>
</evidence>
<dbReference type="PANTHER" id="PTHR22953:SF153">
    <property type="entry name" value="PURPLE ACID PHOSPHATASE"/>
    <property type="match status" value="1"/>
</dbReference>
<evidence type="ECO:0000256" key="2">
    <source>
        <dbReference type="SAM" id="MobiDB-lite"/>
    </source>
</evidence>
<dbReference type="Gene3D" id="3.60.21.10">
    <property type="match status" value="1"/>
</dbReference>
<dbReference type="STRING" id="488535.SAMN04487963_0587"/>
<accession>A0A1I4LPC3</accession>
<dbReference type="InterPro" id="IPR015914">
    <property type="entry name" value="PAPs_N"/>
</dbReference>
<dbReference type="GO" id="GO:0003993">
    <property type="term" value="F:acid phosphatase activity"/>
    <property type="evidence" value="ECO:0007669"/>
    <property type="project" value="InterPro"/>
</dbReference>
<dbReference type="Pfam" id="PF16656">
    <property type="entry name" value="Pur_ac_phosph_N"/>
    <property type="match status" value="1"/>
</dbReference>
<feature type="domain" description="Calcineurin-like phosphoesterase" evidence="3">
    <location>
        <begin position="198"/>
        <end position="391"/>
    </location>
</feature>
<name>A0A1I4LPC3_9GAMM</name>
<evidence type="ECO:0000313" key="6">
    <source>
        <dbReference type="Proteomes" id="UP000198519"/>
    </source>
</evidence>
<dbReference type="InterPro" id="IPR039331">
    <property type="entry name" value="PAPs-like"/>
</dbReference>
<dbReference type="GO" id="GO:0046872">
    <property type="term" value="F:metal ion binding"/>
    <property type="evidence" value="ECO:0007669"/>
    <property type="project" value="InterPro"/>
</dbReference>
<dbReference type="InterPro" id="IPR008963">
    <property type="entry name" value="Purple_acid_Pase-like_N"/>
</dbReference>
<proteinExistence type="predicted"/>
<feature type="domain" description="Purple acid phosphatase N-terminal" evidence="4">
    <location>
        <begin position="84"/>
        <end position="182"/>
    </location>
</feature>
<feature type="region of interest" description="Disordered" evidence="2">
    <location>
        <begin position="1"/>
        <end position="96"/>
    </location>
</feature>
<organism evidence="5 6">
    <name type="scientific">Marinobacter zhejiangensis</name>
    <dbReference type="NCBI Taxonomy" id="488535"/>
    <lineage>
        <taxon>Bacteria</taxon>
        <taxon>Pseudomonadati</taxon>
        <taxon>Pseudomonadota</taxon>
        <taxon>Gammaproteobacteria</taxon>
        <taxon>Pseudomonadales</taxon>
        <taxon>Marinobacteraceae</taxon>
        <taxon>Marinobacter</taxon>
    </lineage>
</organism>
<evidence type="ECO:0000313" key="5">
    <source>
        <dbReference type="EMBL" id="SFL92872.1"/>
    </source>
</evidence>
<dbReference type="SUPFAM" id="SSF49363">
    <property type="entry name" value="Purple acid phosphatase, N-terminal domain"/>
    <property type="match status" value="1"/>
</dbReference>
<dbReference type="EMBL" id="FOUE01000001">
    <property type="protein sequence ID" value="SFL92872.1"/>
    <property type="molecule type" value="Genomic_DNA"/>
</dbReference>
<protein>
    <submittedName>
        <fullName evidence="5">Purple acid Phosphatase, N-terminal domain</fullName>
    </submittedName>
</protein>
<dbReference type="InterPro" id="IPR004843">
    <property type="entry name" value="Calcineurin-like_PHP"/>
</dbReference>
<feature type="compositionally biased region" description="Low complexity" evidence="2">
    <location>
        <begin position="21"/>
        <end position="30"/>
    </location>
</feature>
<dbReference type="AlphaFoldDB" id="A0A1I4LPC3"/>
<dbReference type="Pfam" id="PF00149">
    <property type="entry name" value="Metallophos"/>
    <property type="match status" value="1"/>
</dbReference>
<evidence type="ECO:0000256" key="1">
    <source>
        <dbReference type="ARBA" id="ARBA00022729"/>
    </source>
</evidence>
<sequence>MKTTEQSVSPIDRTRRTLVASMGGMAALGLSGCGGGSDSSNPEAGGTTPTPPKNNGNDPTPPVDNVVPDIPDTDLYPSDGSHPPRGVHASITGDPHTSRTITWFTDGLEPPLSFVRFSQDSSIFDAQGNPRVPLEHSVTSEESDTFGVAAKTHRATLTALDPELPIFYQVGSDIGGWSRIYTLPPLPTEQWTFVHYGDQGTTDNAQKLHAELLRHPKHLCLIAGDLSYANGDQVIWDLWFDQNEPHMASTVTLAAPGNHENKDGALLESAGGFKTRLSHPQPDISVVASNPGSTFYSFDINRVHFLVSSAGAVIEDFSLPEELINMEVDLSKAALRRLAGEIDFIVVVQHYPIWTDQEGRSPANFTLVALQEQILVRYGVDLLLVGHDHIYQRSAPMFYGIPNPQGYVQVLAGTGGASVRLFDEAPQAWSESEFVGIGFVTYDVEPGRIRANFWGAGPEGLDDSSRQTVTEAFSIRDSFEVHKRSLLSAREHAVLPRDKSEILKNYALVAYDTKQRNHRDEHEC</sequence>
<keyword evidence="6" id="KW-1185">Reference proteome</keyword>
<dbReference type="Proteomes" id="UP000198519">
    <property type="component" value="Unassembled WGS sequence"/>
</dbReference>
<reference evidence="6" key="1">
    <citation type="submission" date="2016-10" db="EMBL/GenBank/DDBJ databases">
        <authorList>
            <person name="Varghese N."/>
            <person name="Submissions S."/>
        </authorList>
    </citation>
    <scope>NUCLEOTIDE SEQUENCE [LARGE SCALE GENOMIC DNA]</scope>
    <source>
        <strain evidence="6">CGMCC 1.7061</strain>
    </source>
</reference>
<dbReference type="InterPro" id="IPR029052">
    <property type="entry name" value="Metallo-depent_PP-like"/>
</dbReference>
<gene>
    <name evidence="5" type="ORF">SAMN04487963_0587</name>
</gene>
<keyword evidence="1" id="KW-0732">Signal</keyword>
<dbReference type="RefSeq" id="WP_175481817.1">
    <property type="nucleotide sequence ID" value="NZ_FOUE01000001.1"/>
</dbReference>
<dbReference type="SUPFAM" id="SSF56300">
    <property type="entry name" value="Metallo-dependent phosphatases"/>
    <property type="match status" value="1"/>
</dbReference>